<feature type="region of interest" description="Disordered" evidence="1">
    <location>
        <begin position="310"/>
        <end position="329"/>
    </location>
</feature>
<organism evidence="2 3">
    <name type="scientific">Triticum urartu</name>
    <name type="common">Red wild einkorn</name>
    <name type="synonym">Crithodium urartu</name>
    <dbReference type="NCBI Taxonomy" id="4572"/>
    <lineage>
        <taxon>Eukaryota</taxon>
        <taxon>Viridiplantae</taxon>
        <taxon>Streptophyta</taxon>
        <taxon>Embryophyta</taxon>
        <taxon>Tracheophyta</taxon>
        <taxon>Spermatophyta</taxon>
        <taxon>Magnoliopsida</taxon>
        <taxon>Liliopsida</taxon>
        <taxon>Poales</taxon>
        <taxon>Poaceae</taxon>
        <taxon>BOP clade</taxon>
        <taxon>Pooideae</taxon>
        <taxon>Triticodae</taxon>
        <taxon>Triticeae</taxon>
        <taxon>Triticinae</taxon>
        <taxon>Triticum</taxon>
    </lineage>
</organism>
<evidence type="ECO:0000256" key="1">
    <source>
        <dbReference type="SAM" id="MobiDB-lite"/>
    </source>
</evidence>
<sequence>MSCKQRKTQTNESTPHVYFHTQIAFFANLSSSKCIHGDLYGFLLLCTCIGFRAPSVVAPASSPLILTIAIPEVPPRRLAQATRGRLGFPPSAATLVCLPSSPSPVASGRPAAAAGPLPPPPPSIPALVPLPARRLSSSGGLLPLGAVRSGSCCCSAWRGSVWDGASEWCSLRWLERPASRELLASSEMGERGPLDLGRRPFRRDSIGLTGARWCWPFFFGHGGGGGGCGAGVSVAPDPDLKASVYFNHGCLRWSCFGRPLSPELYLYGGWRWEVAPEKSEASSAGHDGGDAQGHRTLLVGDVQVSSFPSSFHPARMPGESPNPCRIERQRCSGRRHPLEGVV</sequence>
<keyword evidence="3" id="KW-1185">Reference proteome</keyword>
<protein>
    <submittedName>
        <fullName evidence="2">Uncharacterized protein</fullName>
    </submittedName>
</protein>
<dbReference type="AlphaFoldDB" id="A0A8R7R5K3"/>
<reference evidence="3" key="1">
    <citation type="journal article" date="2013" name="Nature">
        <title>Draft genome of the wheat A-genome progenitor Triticum urartu.</title>
        <authorList>
            <person name="Ling H.Q."/>
            <person name="Zhao S."/>
            <person name="Liu D."/>
            <person name="Wang J."/>
            <person name="Sun H."/>
            <person name="Zhang C."/>
            <person name="Fan H."/>
            <person name="Li D."/>
            <person name="Dong L."/>
            <person name="Tao Y."/>
            <person name="Gao C."/>
            <person name="Wu H."/>
            <person name="Li Y."/>
            <person name="Cui Y."/>
            <person name="Guo X."/>
            <person name="Zheng S."/>
            <person name="Wang B."/>
            <person name="Yu K."/>
            <person name="Liang Q."/>
            <person name="Yang W."/>
            <person name="Lou X."/>
            <person name="Chen J."/>
            <person name="Feng M."/>
            <person name="Jian J."/>
            <person name="Zhang X."/>
            <person name="Luo G."/>
            <person name="Jiang Y."/>
            <person name="Liu J."/>
            <person name="Wang Z."/>
            <person name="Sha Y."/>
            <person name="Zhang B."/>
            <person name="Wu H."/>
            <person name="Tang D."/>
            <person name="Shen Q."/>
            <person name="Xue P."/>
            <person name="Zou S."/>
            <person name="Wang X."/>
            <person name="Liu X."/>
            <person name="Wang F."/>
            <person name="Yang Y."/>
            <person name="An X."/>
            <person name="Dong Z."/>
            <person name="Zhang K."/>
            <person name="Zhang X."/>
            <person name="Luo M.C."/>
            <person name="Dvorak J."/>
            <person name="Tong Y."/>
            <person name="Wang J."/>
            <person name="Yang H."/>
            <person name="Li Z."/>
            <person name="Wang D."/>
            <person name="Zhang A."/>
            <person name="Wang J."/>
        </authorList>
    </citation>
    <scope>NUCLEOTIDE SEQUENCE</scope>
    <source>
        <strain evidence="3">cv. G1812</strain>
    </source>
</reference>
<name>A0A8R7R5K3_TRIUA</name>
<reference evidence="2" key="3">
    <citation type="submission" date="2022-06" db="UniProtKB">
        <authorList>
            <consortium name="EnsemblPlants"/>
        </authorList>
    </citation>
    <scope>IDENTIFICATION</scope>
</reference>
<dbReference type="EnsemblPlants" id="TuG1812G0700004192.01.T02">
    <property type="protein sequence ID" value="TuG1812G0700004192.01.T02"/>
    <property type="gene ID" value="TuG1812G0700004192.01"/>
</dbReference>
<evidence type="ECO:0000313" key="2">
    <source>
        <dbReference type="EnsemblPlants" id="TuG1812G0700004192.01.T02"/>
    </source>
</evidence>
<proteinExistence type="predicted"/>
<dbReference type="Proteomes" id="UP000015106">
    <property type="component" value="Chromosome 7"/>
</dbReference>
<reference evidence="2" key="2">
    <citation type="submission" date="2018-03" db="EMBL/GenBank/DDBJ databases">
        <title>The Triticum urartu genome reveals the dynamic nature of wheat genome evolution.</title>
        <authorList>
            <person name="Ling H."/>
            <person name="Ma B."/>
            <person name="Shi X."/>
            <person name="Liu H."/>
            <person name="Dong L."/>
            <person name="Sun H."/>
            <person name="Cao Y."/>
            <person name="Gao Q."/>
            <person name="Zheng S."/>
            <person name="Li Y."/>
            <person name="Yu Y."/>
            <person name="Du H."/>
            <person name="Qi M."/>
            <person name="Li Y."/>
            <person name="Yu H."/>
            <person name="Cui Y."/>
            <person name="Wang N."/>
            <person name="Chen C."/>
            <person name="Wu H."/>
            <person name="Zhao Y."/>
            <person name="Zhang J."/>
            <person name="Li Y."/>
            <person name="Zhou W."/>
            <person name="Zhang B."/>
            <person name="Hu W."/>
            <person name="Eijk M."/>
            <person name="Tang J."/>
            <person name="Witsenboer H."/>
            <person name="Zhao S."/>
            <person name="Li Z."/>
            <person name="Zhang A."/>
            <person name="Wang D."/>
            <person name="Liang C."/>
        </authorList>
    </citation>
    <scope>NUCLEOTIDE SEQUENCE [LARGE SCALE GENOMIC DNA]</scope>
    <source>
        <strain evidence="2">cv. G1812</strain>
    </source>
</reference>
<evidence type="ECO:0000313" key="3">
    <source>
        <dbReference type="Proteomes" id="UP000015106"/>
    </source>
</evidence>
<dbReference type="Gramene" id="TuG1812G0700004192.01.T02">
    <property type="protein sequence ID" value="TuG1812G0700004192.01.T02"/>
    <property type="gene ID" value="TuG1812G0700004192.01"/>
</dbReference>
<accession>A0A8R7R5K3</accession>